<dbReference type="InterPro" id="IPR029058">
    <property type="entry name" value="AB_hydrolase_fold"/>
</dbReference>
<proteinExistence type="predicted"/>
<dbReference type="InterPro" id="IPR000801">
    <property type="entry name" value="Esterase-like"/>
</dbReference>
<dbReference type="Pfam" id="PF00756">
    <property type="entry name" value="Esterase"/>
    <property type="match status" value="1"/>
</dbReference>
<gene>
    <name evidence="1" type="ORF">MACH26_04460</name>
</gene>
<dbReference type="PANTHER" id="PTHR48098:SF6">
    <property type="entry name" value="FERRI-BACILLIBACTIN ESTERASE BESA"/>
    <property type="match status" value="1"/>
</dbReference>
<sequence length="262" mass="30291">MHSYNHDEQEWSTASEQVHILQPDFFIPELNRDRTVRVYLPPGYATTDKHYPVLYMHDGQNLFDEATSYSGEWRVDKSLNLMAHKGELELIVVGIDNGKQHRITELSAWDHPTYGKAEGELYLNFIVQQLMPHINQHYRILQGREFTGIMGSSMGGLMSHFGVHRYPDVFGKAGILSPSFWYANPVFQFTQQHPLPKDTRLYFLMGGEEDKLMVDEMHIMVNQIVAAGHPTYNIFNKTVPGRGHSESFWAEEFPQAVKWLFC</sequence>
<dbReference type="Gene3D" id="3.40.50.1820">
    <property type="entry name" value="alpha/beta hydrolase"/>
    <property type="match status" value="1"/>
</dbReference>
<dbReference type="KEGG" id="pmaw:MACH26_04460"/>
<dbReference type="AlphaFoldDB" id="A0AA48KT17"/>
<evidence type="ECO:0008006" key="3">
    <source>
        <dbReference type="Google" id="ProtNLM"/>
    </source>
</evidence>
<dbReference type="EMBL" id="AP027272">
    <property type="protein sequence ID" value="BDX04925.1"/>
    <property type="molecule type" value="Genomic_DNA"/>
</dbReference>
<reference evidence="1" key="1">
    <citation type="submission" date="2023-01" db="EMBL/GenBank/DDBJ databases">
        <title>Complete genome sequence of Planctobacterium marinum strain Dej080120_11.</title>
        <authorList>
            <person name="Ueki S."/>
            <person name="Maruyama F."/>
        </authorList>
    </citation>
    <scope>NUCLEOTIDE SEQUENCE</scope>
    <source>
        <strain evidence="1">Dej080120_11</strain>
    </source>
</reference>
<dbReference type="SUPFAM" id="SSF53474">
    <property type="entry name" value="alpha/beta-Hydrolases"/>
    <property type="match status" value="1"/>
</dbReference>
<evidence type="ECO:0000313" key="2">
    <source>
        <dbReference type="Proteomes" id="UP001333710"/>
    </source>
</evidence>
<evidence type="ECO:0000313" key="1">
    <source>
        <dbReference type="EMBL" id="BDX04925.1"/>
    </source>
</evidence>
<keyword evidence="2" id="KW-1185">Reference proteome</keyword>
<dbReference type="InterPro" id="IPR050583">
    <property type="entry name" value="Mycobacterial_A85_antigen"/>
</dbReference>
<dbReference type="Proteomes" id="UP001333710">
    <property type="component" value="Chromosome"/>
</dbReference>
<accession>A0AA48KT17</accession>
<dbReference type="PANTHER" id="PTHR48098">
    <property type="entry name" value="ENTEROCHELIN ESTERASE-RELATED"/>
    <property type="match status" value="1"/>
</dbReference>
<name>A0AA48KT17_9ALTE</name>
<organism evidence="1 2">
    <name type="scientific">Planctobacterium marinum</name>
    <dbReference type="NCBI Taxonomy" id="1631968"/>
    <lineage>
        <taxon>Bacteria</taxon>
        <taxon>Pseudomonadati</taxon>
        <taxon>Pseudomonadota</taxon>
        <taxon>Gammaproteobacteria</taxon>
        <taxon>Alteromonadales</taxon>
        <taxon>Alteromonadaceae</taxon>
        <taxon>Planctobacterium</taxon>
    </lineage>
</organism>
<protein>
    <recommendedName>
        <fullName evidence="3">Esterase</fullName>
    </recommendedName>
</protein>
<dbReference type="RefSeq" id="WP_338290811.1">
    <property type="nucleotide sequence ID" value="NZ_AP027272.1"/>
</dbReference>